<organism evidence="1">
    <name type="scientific">Rhizophora mucronata</name>
    <name type="common">Asiatic mangrove</name>
    <dbReference type="NCBI Taxonomy" id="61149"/>
    <lineage>
        <taxon>Eukaryota</taxon>
        <taxon>Viridiplantae</taxon>
        <taxon>Streptophyta</taxon>
        <taxon>Embryophyta</taxon>
        <taxon>Tracheophyta</taxon>
        <taxon>Spermatophyta</taxon>
        <taxon>Magnoliopsida</taxon>
        <taxon>eudicotyledons</taxon>
        <taxon>Gunneridae</taxon>
        <taxon>Pentapetalae</taxon>
        <taxon>rosids</taxon>
        <taxon>fabids</taxon>
        <taxon>Malpighiales</taxon>
        <taxon>Rhizophoraceae</taxon>
        <taxon>Rhizophora</taxon>
    </lineage>
</organism>
<evidence type="ECO:0000313" key="1">
    <source>
        <dbReference type="EMBL" id="MBW95083.1"/>
    </source>
</evidence>
<name>A0A2P2JNN1_RHIMU</name>
<dbReference type="EMBL" id="GGEC01014600">
    <property type="protein sequence ID" value="MBW95083.1"/>
    <property type="molecule type" value="Transcribed_RNA"/>
</dbReference>
<proteinExistence type="predicted"/>
<dbReference type="AlphaFoldDB" id="A0A2P2JNN1"/>
<accession>A0A2P2JNN1</accession>
<reference evidence="1" key="1">
    <citation type="submission" date="2018-02" db="EMBL/GenBank/DDBJ databases">
        <title>Rhizophora mucronata_Transcriptome.</title>
        <authorList>
            <person name="Meera S.P."/>
            <person name="Sreeshan A."/>
            <person name="Augustine A."/>
        </authorList>
    </citation>
    <scope>NUCLEOTIDE SEQUENCE</scope>
    <source>
        <tissue evidence="1">Leaf</tissue>
    </source>
</reference>
<sequence length="58" mass="6444">MMPNKHYTIAAKPVRAIGLARNVEVSTAHRAAIIRRRPVHSLLFLALPRSFQSPVGLI</sequence>
<protein>
    <submittedName>
        <fullName evidence="1">Uncharacterized protein MANES_18G106200</fullName>
    </submittedName>
</protein>